<organism evidence="3 4">
    <name type="scientific">Bicyclus anynana</name>
    <name type="common">Squinting bush brown butterfly</name>
    <dbReference type="NCBI Taxonomy" id="110368"/>
    <lineage>
        <taxon>Eukaryota</taxon>
        <taxon>Metazoa</taxon>
        <taxon>Ecdysozoa</taxon>
        <taxon>Arthropoda</taxon>
        <taxon>Hexapoda</taxon>
        <taxon>Insecta</taxon>
        <taxon>Pterygota</taxon>
        <taxon>Neoptera</taxon>
        <taxon>Endopterygota</taxon>
        <taxon>Lepidoptera</taxon>
        <taxon>Glossata</taxon>
        <taxon>Ditrysia</taxon>
        <taxon>Papilionoidea</taxon>
        <taxon>Nymphalidae</taxon>
        <taxon>Satyrinae</taxon>
        <taxon>Satyrini</taxon>
        <taxon>Mycalesina</taxon>
        <taxon>Bicyclus</taxon>
    </lineage>
</organism>
<keyword evidence="3" id="KW-1185">Reference proteome</keyword>
<proteinExistence type="predicted"/>
<accession>A0A6J1NRD8</accession>
<dbReference type="KEGG" id="bany:112053960"/>
<dbReference type="GeneID" id="112053960"/>
<gene>
    <name evidence="4" type="primary">LOC112053960</name>
</gene>
<dbReference type="Proteomes" id="UP001652582">
    <property type="component" value="Chromosome 2"/>
</dbReference>
<feature type="domain" description="MADF" evidence="2">
    <location>
        <begin position="10"/>
        <end position="98"/>
    </location>
</feature>
<dbReference type="PANTHER" id="PTHR21505">
    <property type="entry name" value="MADF DOMAIN-CONTAINING PROTEIN-RELATED"/>
    <property type="match status" value="1"/>
</dbReference>
<sequence length="251" mass="29679">MNWDNSTILKFLELYRSHSCIWDPKHKGHKNRQCLDEAWLNIKEDLGMEYSVQELKRKKESLMSAYRGYRKKIKRSEDSVSDPSDVYQPTWFAYSFMDSFLGPVYTCFNTTKVDDECHVVVVENSESNDVYEEEEYYTEQSTSSPQHYQPSNEDNTPAASRASKRRQHDPLELSQQSHMEQTFKFVKNMYELQAKHRFKHEDDECSVFGLLIAKKLRRLSEDRRDVLMVKINQLFIDERRDSSAPNSNSTL</sequence>
<feature type="compositionally biased region" description="Polar residues" evidence="1">
    <location>
        <begin position="145"/>
        <end position="158"/>
    </location>
</feature>
<dbReference type="Pfam" id="PF10545">
    <property type="entry name" value="MADF_DNA_bdg"/>
    <property type="match status" value="1"/>
</dbReference>
<evidence type="ECO:0000313" key="4">
    <source>
        <dbReference type="RefSeq" id="XP_023949364.2"/>
    </source>
</evidence>
<protein>
    <submittedName>
        <fullName evidence="4">Uncharacterized protein LOC112053960</fullName>
    </submittedName>
</protein>
<feature type="region of interest" description="Disordered" evidence="1">
    <location>
        <begin position="129"/>
        <end position="174"/>
    </location>
</feature>
<dbReference type="PANTHER" id="PTHR21505:SF12">
    <property type="entry name" value="MADF DOMAIN-CONTAINING PROTEIN-RELATED"/>
    <property type="match status" value="1"/>
</dbReference>
<dbReference type="SMART" id="SM00595">
    <property type="entry name" value="MADF"/>
    <property type="match status" value="1"/>
</dbReference>
<dbReference type="AlphaFoldDB" id="A0A6J1NRD8"/>
<reference evidence="4" key="2">
    <citation type="submission" date="2025-08" db="UniProtKB">
        <authorList>
            <consortium name="RefSeq"/>
        </authorList>
    </citation>
    <scope>IDENTIFICATION</scope>
</reference>
<reference evidence="3" key="1">
    <citation type="submission" date="2025-05" db="UniProtKB">
        <authorList>
            <consortium name="RefSeq"/>
        </authorList>
    </citation>
    <scope>NUCLEOTIDE SEQUENCE [LARGE SCALE GENOMIC DNA]</scope>
</reference>
<dbReference type="RefSeq" id="XP_023949364.2">
    <property type="nucleotide sequence ID" value="XM_024093596.2"/>
</dbReference>
<dbReference type="PROSITE" id="PS51029">
    <property type="entry name" value="MADF"/>
    <property type="match status" value="1"/>
</dbReference>
<dbReference type="OrthoDB" id="6776070at2759"/>
<evidence type="ECO:0000313" key="3">
    <source>
        <dbReference type="Proteomes" id="UP001652582"/>
    </source>
</evidence>
<name>A0A6J1NRD8_BICAN</name>
<evidence type="ECO:0000256" key="1">
    <source>
        <dbReference type="SAM" id="MobiDB-lite"/>
    </source>
</evidence>
<evidence type="ECO:0000259" key="2">
    <source>
        <dbReference type="PROSITE" id="PS51029"/>
    </source>
</evidence>
<dbReference type="InterPro" id="IPR006578">
    <property type="entry name" value="MADF-dom"/>
</dbReference>